<evidence type="ECO:0000256" key="3">
    <source>
        <dbReference type="ARBA" id="ARBA00022490"/>
    </source>
</evidence>
<accession>A0A672QHS2</accession>
<dbReference type="InterPro" id="IPR000306">
    <property type="entry name" value="Znf_FYVE"/>
</dbReference>
<evidence type="ECO:0000256" key="5">
    <source>
        <dbReference type="ARBA" id="ARBA00022723"/>
    </source>
</evidence>
<dbReference type="GO" id="GO:0016197">
    <property type="term" value="P:endosomal transport"/>
    <property type="evidence" value="ECO:0007669"/>
    <property type="project" value="TreeGrafter"/>
</dbReference>
<feature type="compositionally biased region" description="Basic and acidic residues" evidence="11">
    <location>
        <begin position="97"/>
        <end position="107"/>
    </location>
</feature>
<feature type="compositionally biased region" description="Basic and acidic residues" evidence="11">
    <location>
        <begin position="296"/>
        <end position="315"/>
    </location>
</feature>
<feature type="compositionally biased region" description="Polar residues" evidence="11">
    <location>
        <begin position="410"/>
        <end position="430"/>
    </location>
</feature>
<dbReference type="InterPro" id="IPR022557">
    <property type="entry name" value="SARA-like_C"/>
</dbReference>
<evidence type="ECO:0000256" key="4">
    <source>
        <dbReference type="ARBA" id="ARBA00022553"/>
    </source>
</evidence>
<dbReference type="PROSITE" id="PS50178">
    <property type="entry name" value="ZF_FYVE"/>
    <property type="match status" value="1"/>
</dbReference>
<dbReference type="GO" id="GO:0005545">
    <property type="term" value="F:1-phosphatidylinositol binding"/>
    <property type="evidence" value="ECO:0007669"/>
    <property type="project" value="UniProtKB-ARBA"/>
</dbReference>
<evidence type="ECO:0000256" key="9">
    <source>
        <dbReference type="ARBA" id="ARBA00023136"/>
    </source>
</evidence>
<feature type="region of interest" description="Disordered" evidence="11">
    <location>
        <begin position="369"/>
        <end position="388"/>
    </location>
</feature>
<dbReference type="InterPro" id="IPR035438">
    <property type="entry name" value="SARA/endofin"/>
</dbReference>
<gene>
    <name evidence="13" type="primary">LOC107563295</name>
</gene>
<name>A0A672QHS2_SINGR</name>
<feature type="compositionally biased region" description="Basic and acidic residues" evidence="11">
    <location>
        <begin position="343"/>
        <end position="362"/>
    </location>
</feature>
<feature type="region of interest" description="Disordered" evidence="11">
    <location>
        <begin position="289"/>
        <end position="362"/>
    </location>
</feature>
<feature type="region of interest" description="Disordered" evidence="11">
    <location>
        <begin position="85"/>
        <end position="193"/>
    </location>
</feature>
<proteinExistence type="predicted"/>
<dbReference type="SMART" id="SM00064">
    <property type="entry name" value="FYVE"/>
    <property type="match status" value="1"/>
</dbReference>
<keyword evidence="6" id="KW-0967">Endosome</keyword>
<dbReference type="FunFam" id="3.30.500.40:FF:000001">
    <property type="entry name" value="Zinc finger, FYVE domain-containing 9a"/>
    <property type="match status" value="1"/>
</dbReference>
<dbReference type="InterPro" id="IPR013083">
    <property type="entry name" value="Znf_RING/FYVE/PHD"/>
</dbReference>
<evidence type="ECO:0000259" key="12">
    <source>
        <dbReference type="PROSITE" id="PS50178"/>
    </source>
</evidence>
<dbReference type="FunFam" id="3.30.1360.220:FF:000001">
    <property type="entry name" value="Zinc finger, FYVE domain-containing 9a"/>
    <property type="match status" value="1"/>
</dbReference>
<evidence type="ECO:0000256" key="8">
    <source>
        <dbReference type="ARBA" id="ARBA00022833"/>
    </source>
</evidence>
<feature type="compositionally biased region" description="Basic and acidic residues" evidence="11">
    <location>
        <begin position="171"/>
        <end position="185"/>
    </location>
</feature>
<dbReference type="Pfam" id="PF11979">
    <property type="entry name" value="SARA_C"/>
    <property type="match status" value="1"/>
</dbReference>
<feature type="domain" description="FYVE-type" evidence="12">
    <location>
        <begin position="492"/>
        <end position="551"/>
    </location>
</feature>
<dbReference type="InterPro" id="IPR011011">
    <property type="entry name" value="Znf_FYVE_PHD"/>
</dbReference>
<dbReference type="SUPFAM" id="SSF57903">
    <property type="entry name" value="FYVE/PHD zinc finger"/>
    <property type="match status" value="1"/>
</dbReference>
<dbReference type="InterPro" id="IPR017455">
    <property type="entry name" value="Znf_FYVE-rel"/>
</dbReference>
<dbReference type="GO" id="GO:0005829">
    <property type="term" value="C:cytosol"/>
    <property type="evidence" value="ECO:0007669"/>
    <property type="project" value="UniProtKB-ARBA"/>
</dbReference>
<dbReference type="Ensembl" id="ENSSGRT00000080340.1">
    <property type="protein sequence ID" value="ENSSGRP00000075464.1"/>
    <property type="gene ID" value="ENSSGRG00000037943.1"/>
</dbReference>
<keyword evidence="5" id="KW-0479">Metal-binding</keyword>
<evidence type="ECO:0000256" key="2">
    <source>
        <dbReference type="ARBA" id="ARBA00004496"/>
    </source>
</evidence>
<evidence type="ECO:0000313" key="14">
    <source>
        <dbReference type="Proteomes" id="UP000472262"/>
    </source>
</evidence>
<keyword evidence="14" id="KW-1185">Reference proteome</keyword>
<evidence type="ECO:0000313" key="13">
    <source>
        <dbReference type="Ensembl" id="ENSSGRP00000075464.1"/>
    </source>
</evidence>
<feature type="region of interest" description="Disordered" evidence="11">
    <location>
        <begin position="632"/>
        <end position="667"/>
    </location>
</feature>
<organism evidence="13 14">
    <name type="scientific">Sinocyclocheilus grahami</name>
    <name type="common">Dianchi golden-line fish</name>
    <name type="synonym">Barbus grahami</name>
    <dbReference type="NCBI Taxonomy" id="75366"/>
    <lineage>
        <taxon>Eukaryota</taxon>
        <taxon>Metazoa</taxon>
        <taxon>Chordata</taxon>
        <taxon>Craniata</taxon>
        <taxon>Vertebrata</taxon>
        <taxon>Euteleostomi</taxon>
        <taxon>Actinopterygii</taxon>
        <taxon>Neopterygii</taxon>
        <taxon>Teleostei</taxon>
        <taxon>Ostariophysi</taxon>
        <taxon>Cypriniformes</taxon>
        <taxon>Cyprinidae</taxon>
        <taxon>Cyprininae</taxon>
        <taxon>Sinocyclocheilus</taxon>
    </lineage>
</organism>
<dbReference type="InterPro" id="IPR024608">
    <property type="entry name" value="SARA-like_SBD"/>
</dbReference>
<keyword evidence="7 10" id="KW-0863">Zinc-finger</keyword>
<dbReference type="GO" id="GO:0031901">
    <property type="term" value="C:early endosome membrane"/>
    <property type="evidence" value="ECO:0007669"/>
    <property type="project" value="UniProtKB-SubCell"/>
</dbReference>
<dbReference type="PANTHER" id="PTHR46319">
    <property type="entry name" value="ZINC FINGER FYVE DOMAIN-CONTAINING PROTEIN"/>
    <property type="match status" value="1"/>
</dbReference>
<reference evidence="13" key="1">
    <citation type="submission" date="2025-08" db="UniProtKB">
        <authorList>
            <consortium name="Ensembl"/>
        </authorList>
    </citation>
    <scope>IDENTIFICATION</scope>
</reference>
<dbReference type="FunFam" id="3.30.40.10:FF:000084">
    <property type="entry name" value="Zinc finger, FYVE domain-containing 9b"/>
    <property type="match status" value="1"/>
</dbReference>
<keyword evidence="4" id="KW-0597">Phosphoprotein</keyword>
<evidence type="ECO:0000256" key="10">
    <source>
        <dbReference type="PROSITE-ProRule" id="PRU00091"/>
    </source>
</evidence>
<keyword evidence="3" id="KW-0963">Cytoplasm</keyword>
<keyword evidence="9" id="KW-0472">Membrane</keyword>
<sequence>MENYFQAEAFNLDKVLDEFEQNEDETDTPTLSDAKWTQILAPPSHLLSLNPALTHSDLSPRDSPISFKPLLDAQTSDSLSLAEVTRLDGKQGVGRQPEGRSEERPADVHSPPLPQPNIGKLVSTDGQLPDLPSSNRVVLENGYPSSPDLSDRTDVLLVNEDETFQTVTDEQSVKDTGPREFKTEQNDTNEGSGGGLQDFTVLEEQCGNGPPVLNNGVKLEASQSGGGSPVREVGMRDCNLVFPEGSNPQKGEAVLHKSVSDGGELDCERENHEGAFQNGGLVENEIAGKDTWASNQEEKEKTIESDHEGMHRESESSGAEKSLSNGLIVDLGGDVQSQSAVPSKEDSVTEEKEMEESKQECCDSVRGLESGRMGKLNNSRLQPVSVPYGGARPKQPVSLKLQIPQPFSSQVQNEFGSTGKNKNLEPQSRTGGLEASCGATESGVVRMNGEHGDSFSGLLIPSESPDNDLQAGQQLKKPFNSLGEVAPVWVPDSQAPICMKCEVKFTFTKRRHHCRACGKVFCAACCSLKSRLMYMDRKEARVCVTCHRALVNDWEFLYLRISQIESLHRNPLNSYCSTIPPLQQAQASGALCSPPPTVMVPVGVLKQPGSEGSVPREQRRVWFADGILPNGEATDSSKGPAANPNPTQPVAASQYSNKSSGANASEVTVSPMASPVGSSLSLIPEDGLPPILISTGVKGDYAVEERPSEIVLMQQLEEGGPDPLVFVLNANLLAMVKLVNYVNRKCWYMTTKGMHAVGQAEVVVLLQCLPDEKTIPKDVFRHFVQLYREALTGNVLSHLGHSFFTQSFLGSKEHGGFLYISPTFQTLQDLPLPNPPYLFGILVQKWETPWAKVFPIRLMLRLGAEYRFYPCPLFSVRFRKPLFGETGHTIMNLLADFRNYQYTLPVVKGLVVDMEVRKTCIKIPSNRYNELMKAMIKSNEHVLAMGACFNERADSHLVCVQNDDGNYQTQAISIHHQPRKVTGASFFVFSGALKSSSGYLAKTSIVEDGVMVQITAETMEALQQALREMKDFRIACGKTDQEENQEHVHIQWVDDDHNVNKGVISSIDGKSMESVTSVKIFHGSEYKANGKVIRWTEVFFLRTEDQTNGLSDPADHSRLAENVARGFCMALCPHLKLLKEDGMAKLGLRVTLDSDQVGYLAGSNGQPLLPQYLSDLDSALIPVIHSGACQLSEGPVVMELIFYILEIIS</sequence>
<feature type="compositionally biased region" description="Polar residues" evidence="11">
    <location>
        <begin position="316"/>
        <end position="325"/>
    </location>
</feature>
<evidence type="ECO:0000256" key="1">
    <source>
        <dbReference type="ARBA" id="ARBA00004146"/>
    </source>
</evidence>
<dbReference type="SMART" id="SM01421">
    <property type="entry name" value="DUF3480"/>
    <property type="match status" value="1"/>
</dbReference>
<dbReference type="CDD" id="cd15729">
    <property type="entry name" value="FYVE_endofin"/>
    <property type="match status" value="1"/>
</dbReference>
<reference evidence="13" key="2">
    <citation type="submission" date="2025-09" db="UniProtKB">
        <authorList>
            <consortium name="Ensembl"/>
        </authorList>
    </citation>
    <scope>IDENTIFICATION</scope>
</reference>
<dbReference type="GO" id="GO:0008270">
    <property type="term" value="F:zinc ion binding"/>
    <property type="evidence" value="ECO:0007669"/>
    <property type="project" value="UniProtKB-KW"/>
</dbReference>
<dbReference type="AlphaFoldDB" id="A0A672QHS2"/>
<dbReference type="InterPro" id="IPR037145">
    <property type="entry name" value="SARA_Smad-bd_sf"/>
</dbReference>
<dbReference type="Pfam" id="PF11409">
    <property type="entry name" value="SARA"/>
    <property type="match status" value="1"/>
</dbReference>
<dbReference type="Proteomes" id="UP000472262">
    <property type="component" value="Unassembled WGS sequence"/>
</dbReference>
<dbReference type="Pfam" id="PF01363">
    <property type="entry name" value="FYVE"/>
    <property type="match status" value="1"/>
</dbReference>
<dbReference type="PIRSF" id="PIRSF037289">
    <property type="entry name" value="SARA/endofin"/>
    <property type="match status" value="1"/>
</dbReference>
<evidence type="ECO:0000256" key="6">
    <source>
        <dbReference type="ARBA" id="ARBA00022753"/>
    </source>
</evidence>
<protein>
    <submittedName>
        <fullName evidence="13">Zinc finger FYVE-type containing 9</fullName>
    </submittedName>
</protein>
<feature type="region of interest" description="Disordered" evidence="11">
    <location>
        <begin position="410"/>
        <end position="436"/>
    </location>
</feature>
<feature type="compositionally biased region" description="Polar residues" evidence="11">
    <location>
        <begin position="644"/>
        <end position="667"/>
    </location>
</feature>
<keyword evidence="8" id="KW-0862">Zinc</keyword>
<dbReference type="PANTHER" id="PTHR46319:SF2">
    <property type="entry name" value="ZINC FINGER FYVE DOMAIN-CONTAINING PROTEIN 9"/>
    <property type="match status" value="1"/>
</dbReference>
<evidence type="ECO:0000256" key="7">
    <source>
        <dbReference type="ARBA" id="ARBA00022771"/>
    </source>
</evidence>
<dbReference type="Gene3D" id="3.30.500.40">
    <property type="match status" value="1"/>
</dbReference>
<dbReference type="Gene3D" id="3.30.40.10">
    <property type="entry name" value="Zinc/RING finger domain, C3HC4 (zinc finger)"/>
    <property type="match status" value="1"/>
</dbReference>
<dbReference type="Gene3D" id="3.30.1360.220">
    <property type="entry name" value="Domain of unknown function (DUF3480), N-terminal subdomain"/>
    <property type="match status" value="1"/>
</dbReference>
<comment type="subcellular location">
    <subcellularLocation>
        <location evidence="2">Cytoplasm</location>
    </subcellularLocation>
    <subcellularLocation>
        <location evidence="1">Early endosome membrane</location>
    </subcellularLocation>
</comment>
<dbReference type="SMART" id="SM01422">
    <property type="entry name" value="SARA"/>
    <property type="match status" value="1"/>
</dbReference>
<dbReference type="Gene3D" id="4.10.720.10">
    <property type="entry name" value="Smad anchor for receptor activation, Smad-binding domain"/>
    <property type="match status" value="1"/>
</dbReference>
<evidence type="ECO:0000256" key="11">
    <source>
        <dbReference type="SAM" id="MobiDB-lite"/>
    </source>
</evidence>